<feature type="domain" description="Transposase IS110-like N-terminal" evidence="2">
    <location>
        <begin position="29"/>
        <end position="171"/>
    </location>
</feature>
<comment type="caution">
    <text evidence="3">The sequence shown here is derived from an EMBL/GenBank/DDBJ whole genome shotgun (WGS) entry which is preliminary data.</text>
</comment>
<dbReference type="OrthoDB" id="273556at2"/>
<dbReference type="GO" id="GO:0006313">
    <property type="term" value="P:DNA transposition"/>
    <property type="evidence" value="ECO:0007669"/>
    <property type="project" value="InterPro"/>
</dbReference>
<gene>
    <name evidence="3" type="ORF">Pla111_33080</name>
</gene>
<keyword evidence="4" id="KW-1185">Reference proteome</keyword>
<dbReference type="GO" id="GO:0003677">
    <property type="term" value="F:DNA binding"/>
    <property type="evidence" value="ECO:0007669"/>
    <property type="project" value="InterPro"/>
</dbReference>
<accession>A0A5C5VRI0</accession>
<reference evidence="3 4" key="1">
    <citation type="submission" date="2019-02" db="EMBL/GenBank/DDBJ databases">
        <title>Deep-cultivation of Planctomycetes and their phenomic and genomic characterization uncovers novel biology.</title>
        <authorList>
            <person name="Wiegand S."/>
            <person name="Jogler M."/>
            <person name="Boedeker C."/>
            <person name="Pinto D."/>
            <person name="Vollmers J."/>
            <person name="Rivas-Marin E."/>
            <person name="Kohn T."/>
            <person name="Peeters S.H."/>
            <person name="Heuer A."/>
            <person name="Rast P."/>
            <person name="Oberbeckmann S."/>
            <person name="Bunk B."/>
            <person name="Jeske O."/>
            <person name="Meyerdierks A."/>
            <person name="Storesund J.E."/>
            <person name="Kallscheuer N."/>
            <person name="Luecker S."/>
            <person name="Lage O.M."/>
            <person name="Pohl T."/>
            <person name="Merkel B.J."/>
            <person name="Hornburger P."/>
            <person name="Mueller R.-W."/>
            <person name="Bruemmer F."/>
            <person name="Labrenz M."/>
            <person name="Spormann A.M."/>
            <person name="Op Den Camp H."/>
            <person name="Overmann J."/>
            <person name="Amann R."/>
            <person name="Jetten M.S.M."/>
            <person name="Mascher T."/>
            <person name="Medema M.H."/>
            <person name="Devos D.P."/>
            <person name="Kaster A.-K."/>
            <person name="Ovreas L."/>
            <person name="Rohde M."/>
            <person name="Galperin M.Y."/>
            <person name="Jogler C."/>
        </authorList>
    </citation>
    <scope>NUCLEOTIDE SEQUENCE [LARGE SCALE GENOMIC DNA]</scope>
    <source>
        <strain evidence="3 4">Pla111</strain>
    </source>
</reference>
<dbReference type="InterPro" id="IPR002525">
    <property type="entry name" value="Transp_IS110-like_N"/>
</dbReference>
<dbReference type="PANTHER" id="PTHR33055">
    <property type="entry name" value="TRANSPOSASE FOR INSERTION SEQUENCE ELEMENT IS1111A"/>
    <property type="match status" value="1"/>
</dbReference>
<sequence>MGSEPEEVVAERPGSSVTHPEDQAMKRFIGLDVHKTVVEACVIDAGGKRLFRRRIECTREALLRLGQELTPEDSVALEVTTNAWAVADLLQPLVGRLVVSNPMKTKAIAEAKAKTDKVDAEVLAQLLRCDYLPSVWVPDPATRSLRQLTSRRERLVSERTRLKNRVQSVLAGRLVPVPVKTLFSQAGLLWLADCELPTDQRSLIESDLRLVRHSRSDCSLTPTASAARANEYFSSTTRRTASRLNASS</sequence>
<evidence type="ECO:0000259" key="2">
    <source>
        <dbReference type="Pfam" id="PF01548"/>
    </source>
</evidence>
<dbReference type="Pfam" id="PF01548">
    <property type="entry name" value="DEDD_Tnp_IS110"/>
    <property type="match status" value="1"/>
</dbReference>
<evidence type="ECO:0000256" key="1">
    <source>
        <dbReference type="SAM" id="MobiDB-lite"/>
    </source>
</evidence>
<dbReference type="GO" id="GO:0004803">
    <property type="term" value="F:transposase activity"/>
    <property type="evidence" value="ECO:0007669"/>
    <property type="project" value="InterPro"/>
</dbReference>
<protein>
    <submittedName>
        <fullName evidence="3">Transposase</fullName>
    </submittedName>
</protein>
<organism evidence="3 4">
    <name type="scientific">Botrimarina hoheduenensis</name>
    <dbReference type="NCBI Taxonomy" id="2528000"/>
    <lineage>
        <taxon>Bacteria</taxon>
        <taxon>Pseudomonadati</taxon>
        <taxon>Planctomycetota</taxon>
        <taxon>Planctomycetia</taxon>
        <taxon>Pirellulales</taxon>
        <taxon>Lacipirellulaceae</taxon>
        <taxon>Botrimarina</taxon>
    </lineage>
</organism>
<evidence type="ECO:0000313" key="4">
    <source>
        <dbReference type="Proteomes" id="UP000318995"/>
    </source>
</evidence>
<dbReference type="AlphaFoldDB" id="A0A5C5VRI0"/>
<feature type="region of interest" description="Disordered" evidence="1">
    <location>
        <begin position="1"/>
        <end position="21"/>
    </location>
</feature>
<proteinExistence type="predicted"/>
<dbReference type="InterPro" id="IPR047650">
    <property type="entry name" value="Transpos_IS110"/>
</dbReference>
<dbReference type="Proteomes" id="UP000318995">
    <property type="component" value="Unassembled WGS sequence"/>
</dbReference>
<name>A0A5C5VRI0_9BACT</name>
<dbReference type="PANTHER" id="PTHR33055:SF15">
    <property type="entry name" value="TRANSPOSASE-RELATED"/>
    <property type="match status" value="1"/>
</dbReference>
<evidence type="ECO:0000313" key="3">
    <source>
        <dbReference type="EMBL" id="TWT40663.1"/>
    </source>
</evidence>
<dbReference type="EMBL" id="SJPH01000011">
    <property type="protein sequence ID" value="TWT40663.1"/>
    <property type="molecule type" value="Genomic_DNA"/>
</dbReference>